<name>A0A5C4TFE5_9BACL</name>
<evidence type="ECO:0000256" key="1">
    <source>
        <dbReference type="ARBA" id="ARBA00006817"/>
    </source>
</evidence>
<proteinExistence type="inferred from homology"/>
<feature type="domain" description="Activator of Hsp90 ATPase homologue 1/2-like C-terminal" evidence="2">
    <location>
        <begin position="89"/>
        <end position="199"/>
    </location>
</feature>
<dbReference type="CDD" id="cd07814">
    <property type="entry name" value="SRPBCC_CalC_Aha1-like"/>
    <property type="match status" value="1"/>
</dbReference>
<evidence type="ECO:0000259" key="2">
    <source>
        <dbReference type="Pfam" id="PF08327"/>
    </source>
</evidence>
<evidence type="ECO:0000313" key="4">
    <source>
        <dbReference type="Proteomes" id="UP000307943"/>
    </source>
</evidence>
<dbReference type="Pfam" id="PF08327">
    <property type="entry name" value="AHSA1"/>
    <property type="match status" value="1"/>
</dbReference>
<sequence>MAGAMFKQAVKEATGGTWEEWIIELDKTVGRLWSHEQVKEHIRGHYRTSDEWSEWIAIMYGQLMGRVPVGVSKDAGVQIGVRKTLSVAKEAIWSFLLTPEGLSMWIGDVPSFPLRVGYEYESKEGVSGKITVVEPLRKLRMTWKRPEWDKPSRLQLYVLSTNSGKTTVAIHQEMLEDVYMREVMRRFWDDMLNQMKKRMEV</sequence>
<gene>
    <name evidence="3" type="ORF">FE784_06170</name>
</gene>
<dbReference type="Proteomes" id="UP000307943">
    <property type="component" value="Unassembled WGS sequence"/>
</dbReference>
<comment type="caution">
    <text evidence="3">The sequence shown here is derived from an EMBL/GenBank/DDBJ whole genome shotgun (WGS) entry which is preliminary data.</text>
</comment>
<comment type="similarity">
    <text evidence="1">Belongs to the AHA1 family.</text>
</comment>
<dbReference type="OrthoDB" id="4549061at2"/>
<keyword evidence="4" id="KW-1185">Reference proteome</keyword>
<dbReference type="InterPro" id="IPR013538">
    <property type="entry name" value="ASHA1/2-like_C"/>
</dbReference>
<accession>A0A5C4TFE5</accession>
<dbReference type="RefSeq" id="WP_139601264.1">
    <property type="nucleotide sequence ID" value="NZ_VDCQ01000006.1"/>
</dbReference>
<evidence type="ECO:0000313" key="3">
    <source>
        <dbReference type="EMBL" id="TNJ67129.1"/>
    </source>
</evidence>
<organism evidence="3 4">
    <name type="scientific">Paenibacillus hemerocallicola</name>
    <dbReference type="NCBI Taxonomy" id="1172614"/>
    <lineage>
        <taxon>Bacteria</taxon>
        <taxon>Bacillati</taxon>
        <taxon>Bacillota</taxon>
        <taxon>Bacilli</taxon>
        <taxon>Bacillales</taxon>
        <taxon>Paenibacillaceae</taxon>
        <taxon>Paenibacillus</taxon>
    </lineage>
</organism>
<dbReference type="Gene3D" id="3.30.530.20">
    <property type="match status" value="1"/>
</dbReference>
<protein>
    <submittedName>
        <fullName evidence="3">SRPBCC domain-containing protein</fullName>
    </submittedName>
</protein>
<reference evidence="3 4" key="1">
    <citation type="submission" date="2019-05" db="EMBL/GenBank/DDBJ databases">
        <title>We sequenced the genome of Paenibacillus hemerocallicola KCTC 33185 for further insight into its adaptation and study the phylogeny of Paenibacillus.</title>
        <authorList>
            <person name="Narsing Rao M.P."/>
        </authorList>
    </citation>
    <scope>NUCLEOTIDE SEQUENCE [LARGE SCALE GENOMIC DNA]</scope>
    <source>
        <strain evidence="3 4">KCTC 33185</strain>
    </source>
</reference>
<dbReference type="EMBL" id="VDCQ01000006">
    <property type="protein sequence ID" value="TNJ67129.1"/>
    <property type="molecule type" value="Genomic_DNA"/>
</dbReference>
<dbReference type="AlphaFoldDB" id="A0A5C4TFE5"/>
<dbReference type="SUPFAM" id="SSF55961">
    <property type="entry name" value="Bet v1-like"/>
    <property type="match status" value="1"/>
</dbReference>
<dbReference type="InterPro" id="IPR023393">
    <property type="entry name" value="START-like_dom_sf"/>
</dbReference>